<comment type="caution">
    <text evidence="1">Lacks conserved residue(s) required for the propagation of feature annotation.</text>
</comment>
<feature type="binding site" evidence="1">
    <location>
        <position position="225"/>
    </location>
    <ligand>
        <name>ATP</name>
        <dbReference type="ChEBI" id="CHEBI:30616"/>
    </ligand>
</feature>
<dbReference type="InterPro" id="IPR006283">
    <property type="entry name" value="ThiL-like"/>
</dbReference>
<dbReference type="GO" id="GO:0009030">
    <property type="term" value="F:thiamine-phosphate kinase activity"/>
    <property type="evidence" value="ECO:0007669"/>
    <property type="project" value="UniProtKB-EC"/>
</dbReference>
<feature type="binding site" evidence="1">
    <location>
        <position position="28"/>
    </location>
    <ligand>
        <name>Mg(2+)</name>
        <dbReference type="ChEBI" id="CHEBI:18420"/>
        <label>3</label>
    </ligand>
</feature>
<dbReference type="InterPro" id="IPR016188">
    <property type="entry name" value="PurM-like_N"/>
</dbReference>
<comment type="caution">
    <text evidence="3">The sequence shown here is derived from an EMBL/GenBank/DDBJ whole genome shotgun (WGS) entry which is preliminary data.</text>
</comment>
<dbReference type="PIRSF" id="PIRSF005303">
    <property type="entry name" value="Thiam_monoph_kin"/>
    <property type="match status" value="1"/>
</dbReference>
<proteinExistence type="inferred from homology"/>
<dbReference type="CDD" id="cd02194">
    <property type="entry name" value="ThiL"/>
    <property type="match status" value="1"/>
</dbReference>
<feature type="binding site" evidence="1">
    <location>
        <position position="75"/>
    </location>
    <ligand>
        <name>Mg(2+)</name>
        <dbReference type="ChEBI" id="CHEBI:18420"/>
        <label>2</label>
    </ligand>
</feature>
<keyword evidence="1" id="KW-0067">ATP-binding</keyword>
<dbReference type="Gene3D" id="3.30.1330.10">
    <property type="entry name" value="PurM-like, N-terminal domain"/>
    <property type="match status" value="1"/>
</dbReference>
<feature type="domain" description="PurM-like N-terminal" evidence="2">
    <location>
        <begin position="26"/>
        <end position="139"/>
    </location>
</feature>
<keyword evidence="4" id="KW-1185">Reference proteome</keyword>
<keyword evidence="1" id="KW-0547">Nucleotide-binding</keyword>
<feature type="binding site" evidence="1">
    <location>
        <position position="226"/>
    </location>
    <ligand>
        <name>Mg(2+)</name>
        <dbReference type="ChEBI" id="CHEBI:18420"/>
        <label>5</label>
    </ligand>
</feature>
<feature type="binding site" evidence="1">
    <location>
        <position position="42"/>
    </location>
    <ligand>
        <name>Mg(2+)</name>
        <dbReference type="ChEBI" id="CHEBI:18420"/>
        <label>1</label>
    </ligand>
</feature>
<feature type="binding site" evidence="1">
    <location>
        <position position="223"/>
    </location>
    <ligand>
        <name>Mg(2+)</name>
        <dbReference type="ChEBI" id="CHEBI:18420"/>
        <label>3</label>
    </ligand>
</feature>
<keyword evidence="1" id="KW-0784">Thiamine biosynthesis</keyword>
<feature type="binding site" evidence="1">
    <location>
        <position position="43"/>
    </location>
    <ligand>
        <name>Mg(2+)</name>
        <dbReference type="ChEBI" id="CHEBI:18420"/>
        <label>1</label>
    </ligand>
</feature>
<dbReference type="EMBL" id="JAXAVX010000003">
    <property type="protein sequence ID" value="MDX8151749.1"/>
    <property type="molecule type" value="Genomic_DNA"/>
</dbReference>
<reference evidence="3 4" key="1">
    <citation type="submission" date="2023-11" db="EMBL/GenBank/DDBJ databases">
        <authorList>
            <person name="Xu M."/>
            <person name="Jiang T."/>
        </authorList>
    </citation>
    <scope>NUCLEOTIDE SEQUENCE [LARGE SCALE GENOMIC DNA]</scope>
    <source>
        <strain evidence="3 4">SD</strain>
    </source>
</reference>
<dbReference type="SUPFAM" id="SSF55326">
    <property type="entry name" value="PurM N-terminal domain-like"/>
    <property type="match status" value="1"/>
</dbReference>
<dbReference type="PANTHER" id="PTHR30270">
    <property type="entry name" value="THIAMINE-MONOPHOSPHATE KINASE"/>
    <property type="match status" value="1"/>
</dbReference>
<comment type="miscellaneous">
    <text evidence="1">Reaction mechanism of ThiL seems to utilize a direct, inline transfer of the gamma-phosphate of ATP to TMP rather than a phosphorylated enzyme intermediate.</text>
</comment>
<comment type="pathway">
    <text evidence="1">Cofactor biosynthesis; thiamine diphosphate biosynthesis; thiamine diphosphate from thiamine phosphate: step 1/1.</text>
</comment>
<feature type="binding site" evidence="1">
    <location>
        <position position="43"/>
    </location>
    <ligand>
        <name>Mg(2+)</name>
        <dbReference type="ChEBI" id="CHEBI:18420"/>
        <label>2</label>
    </ligand>
</feature>
<dbReference type="Pfam" id="PF00586">
    <property type="entry name" value="AIRS"/>
    <property type="match status" value="1"/>
</dbReference>
<comment type="similarity">
    <text evidence="1">Belongs to the thiamine-monophosphate kinase family.</text>
</comment>
<feature type="binding site" evidence="1">
    <location>
        <position position="75"/>
    </location>
    <ligand>
        <name>Mg(2+)</name>
        <dbReference type="ChEBI" id="CHEBI:18420"/>
        <label>4</label>
    </ligand>
</feature>
<dbReference type="HAMAP" id="MF_02128">
    <property type="entry name" value="TMP_kinase"/>
    <property type="match status" value="1"/>
</dbReference>
<keyword evidence="1 3" id="KW-0808">Transferase</keyword>
<dbReference type="Proteomes" id="UP001277761">
    <property type="component" value="Unassembled WGS sequence"/>
</dbReference>
<feature type="binding site" evidence="1">
    <location>
        <position position="41"/>
    </location>
    <ligand>
        <name>Mg(2+)</name>
        <dbReference type="ChEBI" id="CHEBI:18420"/>
        <label>4</label>
    </ligand>
</feature>
<feature type="binding site" evidence="1">
    <location>
        <position position="123"/>
    </location>
    <ligand>
        <name>Mg(2+)</name>
        <dbReference type="ChEBI" id="CHEBI:18420"/>
        <label>1</label>
    </ligand>
</feature>
<accession>A0ABU4VIT4</accession>
<feature type="binding site" evidence="1">
    <location>
        <position position="75"/>
    </location>
    <ligand>
        <name>Mg(2+)</name>
        <dbReference type="ChEBI" id="CHEBI:18420"/>
        <label>3</label>
    </ligand>
</feature>
<sequence>MAERDLIERVVAGLGRRGDRLLVGPGDDAAVVRADALAVTSTDTTVLGVHLPPDGHPRVTPEVVGHRAMATALSDLAAMGVAPGEAYVALTAPPAWDDARLEGLVRGAEAVAAATGTTIAGGDVSAGPGLVVTVTVVGWAASEAELLRRDGARPGWSVGVTGVLGGSATGLALLTDPRLAGADVPAPCPPAEAEALIERYLRPTPLVALGRRLRAAGAVAAIDLSDGVATDADHLARRSRVRIDVDVDALPRQAGVDAVAAALGADAARTAAEGGEDFELLVAAPPAAREALAALGVRWVGTVHDAGGAPGARLLRDGAPRPWRGWEHGA</sequence>
<dbReference type="Gene3D" id="3.90.650.10">
    <property type="entry name" value="PurM-like C-terminal domain"/>
    <property type="match status" value="1"/>
</dbReference>
<feature type="binding site" evidence="1">
    <location>
        <position position="149"/>
    </location>
    <ligand>
        <name>ATP</name>
        <dbReference type="ChEBI" id="CHEBI:30616"/>
    </ligand>
</feature>
<feature type="binding site" evidence="1">
    <location>
        <position position="326"/>
    </location>
    <ligand>
        <name>substrate</name>
    </ligand>
</feature>
<keyword evidence="1" id="KW-0460">Magnesium</keyword>
<dbReference type="NCBIfam" id="TIGR01379">
    <property type="entry name" value="thiL"/>
    <property type="match status" value="1"/>
</dbReference>
<feature type="binding site" evidence="1">
    <location>
        <begin position="122"/>
        <end position="123"/>
    </location>
    <ligand>
        <name>ATP</name>
        <dbReference type="ChEBI" id="CHEBI:30616"/>
    </ligand>
</feature>
<keyword evidence="1" id="KW-0479">Metal-binding</keyword>
<evidence type="ECO:0000259" key="2">
    <source>
        <dbReference type="Pfam" id="PF00586"/>
    </source>
</evidence>
<comment type="function">
    <text evidence="1">Catalyzes the ATP-dependent phosphorylation of thiamine-monophosphate (TMP) to form thiamine-pyrophosphate (TPP), the active form of vitamin B1.</text>
</comment>
<feature type="binding site" evidence="1">
    <location>
        <position position="28"/>
    </location>
    <ligand>
        <name>Mg(2+)</name>
        <dbReference type="ChEBI" id="CHEBI:18420"/>
        <label>4</label>
    </ligand>
</feature>
<protein>
    <recommendedName>
        <fullName evidence="1">Thiamine-monophosphate kinase</fullName>
        <shortName evidence="1">TMP kinase</shortName>
        <shortName evidence="1">Thiamine-phosphate kinase</shortName>
        <ecNumber evidence="1">2.7.4.16</ecNumber>
    </recommendedName>
</protein>
<dbReference type="PANTHER" id="PTHR30270:SF0">
    <property type="entry name" value="THIAMINE-MONOPHOSPHATE KINASE"/>
    <property type="match status" value="1"/>
</dbReference>
<feature type="binding site" evidence="1">
    <location>
        <position position="276"/>
    </location>
    <ligand>
        <name>substrate</name>
    </ligand>
</feature>
<gene>
    <name evidence="1 3" type="primary">thiL</name>
    <name evidence="3" type="ORF">SK069_09105</name>
</gene>
<evidence type="ECO:0000256" key="1">
    <source>
        <dbReference type="HAMAP-Rule" id="MF_02128"/>
    </source>
</evidence>
<dbReference type="RefSeq" id="WP_319953903.1">
    <property type="nucleotide sequence ID" value="NZ_JAXAVX010000003.1"/>
</dbReference>
<feature type="binding site" evidence="1">
    <location>
        <position position="50"/>
    </location>
    <ligand>
        <name>substrate</name>
    </ligand>
</feature>
<dbReference type="EC" id="2.7.4.16" evidence="1"/>
<name>A0ABU4VIT4_9ACTN</name>
<dbReference type="SUPFAM" id="SSF56042">
    <property type="entry name" value="PurM C-terminal domain-like"/>
    <property type="match status" value="1"/>
</dbReference>
<evidence type="ECO:0000313" key="4">
    <source>
        <dbReference type="Proteomes" id="UP001277761"/>
    </source>
</evidence>
<comment type="catalytic activity">
    <reaction evidence="1">
        <text>thiamine phosphate + ATP = thiamine diphosphate + ADP</text>
        <dbReference type="Rhea" id="RHEA:15913"/>
        <dbReference type="ChEBI" id="CHEBI:30616"/>
        <dbReference type="ChEBI" id="CHEBI:37575"/>
        <dbReference type="ChEBI" id="CHEBI:58937"/>
        <dbReference type="ChEBI" id="CHEBI:456216"/>
        <dbReference type="EC" id="2.7.4.16"/>
    </reaction>
</comment>
<organism evidence="3 4">
    <name type="scientific">Patulibacter brassicae</name>
    <dbReference type="NCBI Taxonomy" id="1705717"/>
    <lineage>
        <taxon>Bacteria</taxon>
        <taxon>Bacillati</taxon>
        <taxon>Actinomycetota</taxon>
        <taxon>Thermoleophilia</taxon>
        <taxon>Solirubrobacterales</taxon>
        <taxon>Patulibacteraceae</taxon>
        <taxon>Patulibacter</taxon>
    </lineage>
</organism>
<evidence type="ECO:0000313" key="3">
    <source>
        <dbReference type="EMBL" id="MDX8151749.1"/>
    </source>
</evidence>
<keyword evidence="1 3" id="KW-0418">Kinase</keyword>
<dbReference type="InterPro" id="IPR036676">
    <property type="entry name" value="PurM-like_C_sf"/>
</dbReference>
<dbReference type="InterPro" id="IPR036921">
    <property type="entry name" value="PurM-like_N_sf"/>
</dbReference>